<dbReference type="RefSeq" id="WP_261895432.1">
    <property type="nucleotide sequence ID" value="NZ_AP024895.1"/>
</dbReference>
<keyword evidence="3" id="KW-1185">Reference proteome</keyword>
<feature type="transmembrane region" description="Helical" evidence="1">
    <location>
        <begin position="7"/>
        <end position="24"/>
    </location>
</feature>
<evidence type="ECO:0000313" key="3">
    <source>
        <dbReference type="Proteomes" id="UP001304071"/>
    </source>
</evidence>
<protein>
    <submittedName>
        <fullName evidence="2">Uncharacterized protein</fullName>
    </submittedName>
</protein>
<proteinExistence type="predicted"/>
<sequence length="279" mass="33252">MKEWGKWVTIAVLILIFAVASYWFVTTNPFKFSLQDVRDVLKQVFVYSFAAGVAIFGYWWTQREQGRRHDDQLYEARWNKTLDLQLEALDKLSSKRLELYSELRKVSKLYLFQFITDDEFRNLKLYDFEEQISWQSNHTSFYLHHDDSYLMDIIFEMTVTIGELESYCNQVVPLPKDASVELEELVALSIRQHFNKILRLSFVLDWEIGCLIEGKVLDRYDLDLDDDNQWDKHDDTETYLEWKERVYKQQRKLVGLTNTNVILNEINFAECNDGSEDKS</sequence>
<reference evidence="2 3" key="1">
    <citation type="submission" date="2023-11" db="EMBL/GenBank/DDBJ databases">
        <title>Plant-associative lifestyle of Vibrio porteresiae and its evolutionary dynamics.</title>
        <authorList>
            <person name="Rameshkumar N."/>
            <person name="Kirti K."/>
        </authorList>
    </citation>
    <scope>NUCLEOTIDE SEQUENCE [LARGE SCALE GENOMIC DNA]</scope>
    <source>
        <strain evidence="2 3">MSSRF30</strain>
    </source>
</reference>
<name>A0ABZ0QH49_9VIBR</name>
<dbReference type="Proteomes" id="UP001304071">
    <property type="component" value="Chromosome 1"/>
</dbReference>
<accession>A0ABZ0QH49</accession>
<feature type="transmembrane region" description="Helical" evidence="1">
    <location>
        <begin position="44"/>
        <end position="61"/>
    </location>
</feature>
<evidence type="ECO:0000313" key="2">
    <source>
        <dbReference type="EMBL" id="WPC75037.1"/>
    </source>
</evidence>
<keyword evidence="1" id="KW-0812">Transmembrane</keyword>
<gene>
    <name evidence="2" type="ORF">R8Z52_07525</name>
</gene>
<keyword evidence="1" id="KW-1133">Transmembrane helix</keyword>
<organism evidence="2 3">
    <name type="scientific">Vibrio porteresiae DSM 19223</name>
    <dbReference type="NCBI Taxonomy" id="1123496"/>
    <lineage>
        <taxon>Bacteria</taxon>
        <taxon>Pseudomonadati</taxon>
        <taxon>Pseudomonadota</taxon>
        <taxon>Gammaproteobacteria</taxon>
        <taxon>Vibrionales</taxon>
        <taxon>Vibrionaceae</taxon>
        <taxon>Vibrio</taxon>
    </lineage>
</organism>
<evidence type="ECO:0000256" key="1">
    <source>
        <dbReference type="SAM" id="Phobius"/>
    </source>
</evidence>
<keyword evidence="1" id="KW-0472">Membrane</keyword>
<dbReference type="EMBL" id="CP138203">
    <property type="protein sequence ID" value="WPC75037.1"/>
    <property type="molecule type" value="Genomic_DNA"/>
</dbReference>